<feature type="repeat" description="TPR" evidence="3">
    <location>
        <begin position="475"/>
        <end position="508"/>
    </location>
</feature>
<dbReference type="Pfam" id="PF13174">
    <property type="entry name" value="TPR_6"/>
    <property type="match status" value="1"/>
</dbReference>
<feature type="repeat" description="TPR" evidence="3">
    <location>
        <begin position="1023"/>
        <end position="1056"/>
    </location>
</feature>
<accession>A0A815X7P9</accession>
<dbReference type="Pfam" id="PF13181">
    <property type="entry name" value="TPR_8"/>
    <property type="match status" value="1"/>
</dbReference>
<reference evidence="5" key="1">
    <citation type="submission" date="2021-02" db="EMBL/GenBank/DDBJ databases">
        <authorList>
            <person name="Nowell W R."/>
        </authorList>
    </citation>
    <scope>NUCLEOTIDE SEQUENCE</scope>
</reference>
<feature type="repeat" description="TPR" evidence="3">
    <location>
        <begin position="429"/>
        <end position="462"/>
    </location>
</feature>
<evidence type="ECO:0000256" key="2">
    <source>
        <dbReference type="ARBA" id="ARBA00022803"/>
    </source>
</evidence>
<dbReference type="PANTHER" id="PTHR45641:SF1">
    <property type="entry name" value="AAA+ ATPASE DOMAIN-CONTAINING PROTEIN"/>
    <property type="match status" value="1"/>
</dbReference>
<comment type="caution">
    <text evidence="5">The sequence shown here is derived from an EMBL/GenBank/DDBJ whole genome shotgun (WGS) entry which is preliminary data.</text>
</comment>
<evidence type="ECO:0000313" key="4">
    <source>
        <dbReference type="EMBL" id="CAF1440516.1"/>
    </source>
</evidence>
<feature type="repeat" description="TPR" evidence="3">
    <location>
        <begin position="722"/>
        <end position="755"/>
    </location>
</feature>
<sequence>MDTSNTEQLHIGRIPSTSTVVLSPDENFEEFTLIWLDSDVNKTTDCIDTKDKLKQLIHFVLTFDNTGTCLEYMRSIHTEKILFIVSGKLGKVILVDIQDLHQILFIYIFCENKMEHENWSKNYPNKLQGVFTDKDDLLSKLIVDLKIISMNSMPFSVFDLTTNESTIQDLNNEKVTFLWFHLLIEALLQIKYDNINAKNEMVRECCLYYKNNKLEKERIYEFNSTYIRNSATRWYTRDCFLYRLINKALRTQNIDIIFKFRFFIKDLYIQLKTEYALQFNNGEIHSFSVYRGQLMPLYEIEKLQKNIGGYCSINTFLSTTTSSIVAASFAGSGGGRPVLESVLFEINIDINNANSNNSLTPFANIAEVSHISDEKEILFSIGTVFKIENVEQLSDVIWNVELVLSEQIDKNIQKLIEFYKQKLHENNTEASISDLAWFLVEMGDYNKAEKYYQLLLEEFPKNNNFSDENQQIEIGRLHIAIGQIYYEKGNYDQAMRKYELALAIVSPYCVSTTASIYNNMGLIYRTRDDDEMALKIYEKALELCSTLPETFTLAMIYNNIAAIYQKNKTYEITLEYYQKSLAIKKKLCPPNHPYLITIYNNIGTLCFETGEYDMALEYFNNVLNMGLSVLPALHIGLASSYNNIATVYDEKSQYSNALIYYYKALDIYLANSVSNHQDLSSVYTNIALNEKYTGNYLDAIAHYQLALDIELNYSNKNALTISDLYQLMGDLYEKINKSHEAVAHYEKSLVYRSQSSVSSSDQEWFIHMHNIIGNSYKLQRKYTNALEHYIKTKTLMLQVNILNNIDFAAICHNIANTSLENDGNIENALKIYDDAVDYLNYIQEFTREHFPIVVTIYYNIAKLYFEKKNIDIALIYYQKVLELRCSYMIENDPSIGTTFNNIGMCYIQKGDLNQAIFNFKHALEIYLSNGDSEQLNVALCYNNIAIVFINHGKYIEAIEVMNRSIEIKKTAYRNNLVTSEYLASAYKFLATIYEQNRNYLYAYLNYIESLKKLLTSDNCSMIIEIHRSIGRINMQAKRYTEAINHYEKALERSSNLDELIISTIYNDIGSVYCSMKNMKMALRYYNMSLNIQLKKFSTYNVSIANTFNLLGEAYSLLNDFTEAIIYHAKAIKIILSTSISNDSFCCTELITAYNRLACIYCQQRSYQEALLYLALTLETQFKYQELNAMDDEITNRIATTFTSIASLYCLQTKYNEALLYYEKALCYGLIQLFKFGDNKRSLLSKLVRILDNIAYVWYKKDDRSRALSYLQAAIQILFSSTCPEDQNFVIELRNKIEIINKQLWILGD</sequence>
<dbReference type="EMBL" id="CAJNOJ010000416">
    <property type="protein sequence ID" value="CAF1440516.1"/>
    <property type="molecule type" value="Genomic_DNA"/>
</dbReference>
<dbReference type="PANTHER" id="PTHR45641">
    <property type="entry name" value="TETRATRICOPEPTIDE REPEAT PROTEIN (AFU_ORTHOLOGUE AFUA_6G03870)"/>
    <property type="match status" value="1"/>
</dbReference>
<evidence type="ECO:0000313" key="6">
    <source>
        <dbReference type="Proteomes" id="UP000663828"/>
    </source>
</evidence>
<feature type="repeat" description="TPR" evidence="3">
    <location>
        <begin position="596"/>
        <end position="629"/>
    </location>
</feature>
<dbReference type="InterPro" id="IPR011990">
    <property type="entry name" value="TPR-like_helical_dom_sf"/>
</dbReference>
<evidence type="ECO:0000256" key="1">
    <source>
        <dbReference type="ARBA" id="ARBA00022737"/>
    </source>
</evidence>
<dbReference type="OrthoDB" id="10050400at2759"/>
<feature type="repeat" description="TPR" evidence="3">
    <location>
        <begin position="554"/>
        <end position="587"/>
    </location>
</feature>
<dbReference type="SMART" id="SM00028">
    <property type="entry name" value="TPR"/>
    <property type="match status" value="20"/>
</dbReference>
<feature type="repeat" description="TPR" evidence="3">
    <location>
        <begin position="514"/>
        <end position="547"/>
    </location>
</feature>
<dbReference type="Gene3D" id="3.90.176.10">
    <property type="entry name" value="Toxin ADP-ribosyltransferase, Chain A, domain 1"/>
    <property type="match status" value="1"/>
</dbReference>
<dbReference type="PROSITE" id="PS51996">
    <property type="entry name" value="TR_MART"/>
    <property type="match status" value="1"/>
</dbReference>
<name>A0A815X7P9_ADIRI</name>
<dbReference type="PROSITE" id="PS50293">
    <property type="entry name" value="TPR_REGION"/>
    <property type="match status" value="1"/>
</dbReference>
<feature type="repeat" description="TPR" evidence="3">
    <location>
        <begin position="638"/>
        <end position="671"/>
    </location>
</feature>
<dbReference type="Proteomes" id="UP000663852">
    <property type="component" value="Unassembled WGS sequence"/>
</dbReference>
<proteinExistence type="predicted"/>
<feature type="repeat" description="TPR" evidence="3">
    <location>
        <begin position="1062"/>
        <end position="1095"/>
    </location>
</feature>
<keyword evidence="1" id="KW-0677">Repeat</keyword>
<dbReference type="Pfam" id="PF13424">
    <property type="entry name" value="TPR_12"/>
    <property type="match status" value="5"/>
</dbReference>
<dbReference type="InterPro" id="IPR019734">
    <property type="entry name" value="TPR_rpt"/>
</dbReference>
<keyword evidence="2 3" id="KW-0802">TPR repeat</keyword>
<protein>
    <submittedName>
        <fullName evidence="5">Uncharacterized protein</fullName>
    </submittedName>
</protein>
<evidence type="ECO:0000313" key="5">
    <source>
        <dbReference type="EMBL" id="CAF1554026.1"/>
    </source>
</evidence>
<dbReference type="EMBL" id="CAJNOR010005259">
    <property type="protein sequence ID" value="CAF1554026.1"/>
    <property type="molecule type" value="Genomic_DNA"/>
</dbReference>
<gene>
    <name evidence="4" type="ORF">EDS130_LOCUS38839</name>
    <name evidence="5" type="ORF">XAT740_LOCUS43116</name>
</gene>
<dbReference type="SUPFAM" id="SSF56399">
    <property type="entry name" value="ADP-ribosylation"/>
    <property type="match status" value="1"/>
</dbReference>
<evidence type="ECO:0000256" key="3">
    <source>
        <dbReference type="PROSITE-ProRule" id="PRU00339"/>
    </source>
</evidence>
<dbReference type="Proteomes" id="UP000663828">
    <property type="component" value="Unassembled WGS sequence"/>
</dbReference>
<feature type="repeat" description="TPR" evidence="3">
    <location>
        <begin position="854"/>
        <end position="887"/>
    </location>
</feature>
<organism evidence="5 6">
    <name type="scientific">Adineta ricciae</name>
    <name type="common">Rotifer</name>
    <dbReference type="NCBI Taxonomy" id="249248"/>
    <lineage>
        <taxon>Eukaryota</taxon>
        <taxon>Metazoa</taxon>
        <taxon>Spiralia</taxon>
        <taxon>Gnathifera</taxon>
        <taxon>Rotifera</taxon>
        <taxon>Eurotatoria</taxon>
        <taxon>Bdelloidea</taxon>
        <taxon>Adinetida</taxon>
        <taxon>Adinetidae</taxon>
        <taxon>Adineta</taxon>
    </lineage>
</organism>
<feature type="repeat" description="TPR" evidence="3">
    <location>
        <begin position="896"/>
        <end position="929"/>
    </location>
</feature>
<dbReference type="PROSITE" id="PS50005">
    <property type="entry name" value="TPR"/>
    <property type="match status" value="11"/>
</dbReference>
<dbReference type="SUPFAM" id="SSF48452">
    <property type="entry name" value="TPR-like"/>
    <property type="match status" value="6"/>
</dbReference>
<dbReference type="Pfam" id="PF13374">
    <property type="entry name" value="TPR_10"/>
    <property type="match status" value="2"/>
</dbReference>
<dbReference type="Gene3D" id="1.25.40.10">
    <property type="entry name" value="Tetratricopeptide repeat domain"/>
    <property type="match status" value="6"/>
</dbReference>
<keyword evidence="6" id="KW-1185">Reference proteome</keyword>